<reference evidence="1 2" key="1">
    <citation type="submission" date="2022-07" db="EMBL/GenBank/DDBJ databases">
        <title>Mucilaginibacter sp. JC4.</title>
        <authorList>
            <person name="Le V."/>
            <person name="Ko S.-R."/>
            <person name="Ahn C.-Y."/>
            <person name="Oh H.-M."/>
        </authorList>
    </citation>
    <scope>NUCLEOTIDE SEQUENCE [LARGE SCALE GENOMIC DNA]</scope>
    <source>
        <strain evidence="1 2">JC4</strain>
    </source>
</reference>
<keyword evidence="2" id="KW-1185">Reference proteome</keyword>
<dbReference type="Gene3D" id="1.20.120.450">
    <property type="entry name" value="dinb family like domain"/>
    <property type="match status" value="1"/>
</dbReference>
<dbReference type="Proteomes" id="UP001204376">
    <property type="component" value="Unassembled WGS sequence"/>
</dbReference>
<dbReference type="RefSeq" id="WP_256537402.1">
    <property type="nucleotide sequence ID" value="NZ_JANHOH010000001.1"/>
</dbReference>
<dbReference type="InterPro" id="IPR034660">
    <property type="entry name" value="DinB/YfiT-like"/>
</dbReference>
<comment type="caution">
    <text evidence="1">The sequence shown here is derived from an EMBL/GenBank/DDBJ whole genome shotgun (WGS) entry which is preliminary data.</text>
</comment>
<gene>
    <name evidence="1" type="ORF">NPE20_04470</name>
</gene>
<evidence type="ECO:0000313" key="2">
    <source>
        <dbReference type="Proteomes" id="UP001204376"/>
    </source>
</evidence>
<dbReference type="EMBL" id="JANHOH010000001">
    <property type="protein sequence ID" value="MCQ6957194.1"/>
    <property type="molecule type" value="Genomic_DNA"/>
</dbReference>
<accession>A0ABT1SXY3</accession>
<protein>
    <submittedName>
        <fullName evidence="1">DinB family protein</fullName>
    </submittedName>
</protein>
<evidence type="ECO:0000313" key="1">
    <source>
        <dbReference type="EMBL" id="MCQ6957194.1"/>
    </source>
</evidence>
<name>A0ABT1SXY3_9SPHI</name>
<sequence length="154" mass="18237">MIEQLLEVWENKIKETTEIFELLGERRAMKPVAAGKNRLIYLLGHLLVIHDGIFETLEVGKRKYTHYDDLFLTPQHPANVYPPYRLLLQQWIALNETLIFQLRHISPDEWLSKQHYISEMDFILQPNKNKFHGFQCLIGHLFHHLGQLALIQID</sequence>
<proteinExistence type="predicted"/>
<organism evidence="1 2">
    <name type="scientific">Mucilaginibacter aquariorum</name>
    <dbReference type="NCBI Taxonomy" id="2967225"/>
    <lineage>
        <taxon>Bacteria</taxon>
        <taxon>Pseudomonadati</taxon>
        <taxon>Bacteroidota</taxon>
        <taxon>Sphingobacteriia</taxon>
        <taxon>Sphingobacteriales</taxon>
        <taxon>Sphingobacteriaceae</taxon>
        <taxon>Mucilaginibacter</taxon>
    </lineage>
</organism>
<dbReference type="SUPFAM" id="SSF109854">
    <property type="entry name" value="DinB/YfiT-like putative metalloenzymes"/>
    <property type="match status" value="1"/>
</dbReference>